<reference evidence="3" key="1">
    <citation type="submission" date="2017-04" db="EMBL/GenBank/DDBJ databases">
        <title>Function of individual gut microbiota members based on whole genome sequencing of pure cultures obtained from chicken caecum.</title>
        <authorList>
            <person name="Medvecky M."/>
            <person name="Cejkova D."/>
            <person name="Polansky O."/>
            <person name="Karasova D."/>
            <person name="Kubasova T."/>
            <person name="Cizek A."/>
            <person name="Rychlik I."/>
        </authorList>
    </citation>
    <scope>NUCLEOTIDE SEQUENCE [LARGE SCALE GENOMIC DNA]</scope>
    <source>
        <strain evidence="3">An179</strain>
    </source>
</reference>
<dbReference type="PANTHER" id="PTHR33678">
    <property type="entry name" value="BLL1576 PROTEIN"/>
    <property type="match status" value="1"/>
</dbReference>
<dbReference type="AlphaFoldDB" id="A0A1Y4LU83"/>
<comment type="caution">
    <text evidence="2">The sequence shown here is derived from an EMBL/GenBank/DDBJ whole genome shotgun (WGS) entry which is preliminary data.</text>
</comment>
<proteinExistence type="predicted"/>
<evidence type="ECO:0000313" key="3">
    <source>
        <dbReference type="Proteomes" id="UP000195326"/>
    </source>
</evidence>
<sequence>MVRYLEDGRLELSNNRAERSIKPFVMGRKKFLFCNTPGGAQSRAVLYSLIETADETWAETLVPAQAPAECRAKV</sequence>
<evidence type="ECO:0000259" key="1">
    <source>
        <dbReference type="Pfam" id="PF03050"/>
    </source>
</evidence>
<organism evidence="2 3">
    <name type="scientific">Butyricicoccus pullicaecorum</name>
    <dbReference type="NCBI Taxonomy" id="501571"/>
    <lineage>
        <taxon>Bacteria</taxon>
        <taxon>Bacillati</taxon>
        <taxon>Bacillota</taxon>
        <taxon>Clostridia</taxon>
        <taxon>Eubacteriales</taxon>
        <taxon>Butyricicoccaceae</taxon>
        <taxon>Butyricicoccus</taxon>
    </lineage>
</organism>
<accession>A0A1Y4LU83</accession>
<dbReference type="Proteomes" id="UP000195326">
    <property type="component" value="Unassembled WGS sequence"/>
</dbReference>
<gene>
    <name evidence="2" type="ORF">B5F15_04985</name>
</gene>
<dbReference type="PANTHER" id="PTHR33678:SF1">
    <property type="entry name" value="BLL1576 PROTEIN"/>
    <property type="match status" value="1"/>
</dbReference>
<name>A0A1Y4LU83_9FIRM</name>
<dbReference type="InterPro" id="IPR052344">
    <property type="entry name" value="Transposase-related"/>
</dbReference>
<dbReference type="Pfam" id="PF03050">
    <property type="entry name" value="DDE_Tnp_IS66"/>
    <property type="match status" value="1"/>
</dbReference>
<evidence type="ECO:0000313" key="2">
    <source>
        <dbReference type="EMBL" id="OUP59410.1"/>
    </source>
</evidence>
<feature type="domain" description="Transposase IS66 central" evidence="1">
    <location>
        <begin position="1"/>
        <end position="41"/>
    </location>
</feature>
<dbReference type="EMBL" id="NFKL01000006">
    <property type="protein sequence ID" value="OUP59410.1"/>
    <property type="molecule type" value="Genomic_DNA"/>
</dbReference>
<dbReference type="InterPro" id="IPR004291">
    <property type="entry name" value="Transposase_IS66_central"/>
</dbReference>
<dbReference type="RefSeq" id="WP_087414583.1">
    <property type="nucleotide sequence ID" value="NZ_NFKL01000006.1"/>
</dbReference>
<protein>
    <recommendedName>
        <fullName evidence="1">Transposase IS66 central domain-containing protein</fullName>
    </recommendedName>
</protein>